<organism evidence="1 2">
    <name type="scientific">Acetobacterium fimetarium</name>
    <dbReference type="NCBI Taxonomy" id="52691"/>
    <lineage>
        <taxon>Bacteria</taxon>
        <taxon>Bacillati</taxon>
        <taxon>Bacillota</taxon>
        <taxon>Clostridia</taxon>
        <taxon>Eubacteriales</taxon>
        <taxon>Eubacteriaceae</taxon>
        <taxon>Acetobacterium</taxon>
    </lineage>
</organism>
<evidence type="ECO:0000313" key="2">
    <source>
        <dbReference type="Proteomes" id="UP000603234"/>
    </source>
</evidence>
<sequence>MNIEITINKSILHVLDTNASIPVLSDTLLNMTLTVKDYIEKHVQRSIKDPEIKRTVFRTGSKFKERLQDYKSNPHELVRVSAEIAQMFFDYMIENIEIPSADLVFVDFEMEHETYLGIFKFNYKHGYIHYVNTDNGLTNDILVQPCVLPNESQKLDEFVLINLATDEILLKEKKYLISNEKDFYISTQLLHCEPAISEKEAFDIVEKTAKDMIGKEYGRDYEKLNAIKTVLADDYEAEREIDIENIAKVVFDGDESVQEKFKETLEQKGLYDKKVQVSPNIEKKIFGKQKFITDTGIEISIPTEQLKRNDIVEFKNNPDGTISVEIKNIGLLNHK</sequence>
<comment type="caution">
    <text evidence="1">The sequence shown here is derived from an EMBL/GenBank/DDBJ whole genome shotgun (WGS) entry which is preliminary data.</text>
</comment>
<dbReference type="RefSeq" id="WP_186843470.1">
    <property type="nucleotide sequence ID" value="NZ_WJBC01000036.1"/>
</dbReference>
<protein>
    <submittedName>
        <fullName evidence="1">Nucleoid-associated protein</fullName>
    </submittedName>
</protein>
<keyword evidence="2" id="KW-1185">Reference proteome</keyword>
<dbReference type="Pfam" id="PF04245">
    <property type="entry name" value="NA37"/>
    <property type="match status" value="1"/>
</dbReference>
<reference evidence="1 2" key="1">
    <citation type="journal article" date="2020" name="mSystems">
        <title>Defining Genomic and Predicted Metabolic Features of the Acetobacterium Genus.</title>
        <authorList>
            <person name="Ross D.E."/>
            <person name="Marshall C.W."/>
            <person name="Gulliver D."/>
            <person name="May H.D."/>
            <person name="Norman R.S."/>
        </authorList>
    </citation>
    <scope>NUCLEOTIDE SEQUENCE [LARGE SCALE GENOMIC DNA]</scope>
    <source>
        <strain evidence="1 2">DSM 8238</strain>
    </source>
</reference>
<gene>
    <name evidence="1" type="ORF">GH808_14310</name>
</gene>
<accession>A0ABR6WZ12</accession>
<evidence type="ECO:0000313" key="1">
    <source>
        <dbReference type="EMBL" id="MBC3805585.1"/>
    </source>
</evidence>
<dbReference type="Proteomes" id="UP000603234">
    <property type="component" value="Unassembled WGS sequence"/>
</dbReference>
<name>A0ABR6WZ12_9FIRM</name>
<dbReference type="InterPro" id="IPR007358">
    <property type="entry name" value="Nucleoid_associated_NdpA"/>
</dbReference>
<proteinExistence type="predicted"/>
<dbReference type="EMBL" id="WJBC01000036">
    <property type="protein sequence ID" value="MBC3805585.1"/>
    <property type="molecule type" value="Genomic_DNA"/>
</dbReference>